<organism evidence="1">
    <name type="scientific">Arundo donax</name>
    <name type="common">Giant reed</name>
    <name type="synonym">Donax arundinaceus</name>
    <dbReference type="NCBI Taxonomy" id="35708"/>
    <lineage>
        <taxon>Eukaryota</taxon>
        <taxon>Viridiplantae</taxon>
        <taxon>Streptophyta</taxon>
        <taxon>Embryophyta</taxon>
        <taxon>Tracheophyta</taxon>
        <taxon>Spermatophyta</taxon>
        <taxon>Magnoliopsida</taxon>
        <taxon>Liliopsida</taxon>
        <taxon>Poales</taxon>
        <taxon>Poaceae</taxon>
        <taxon>PACMAD clade</taxon>
        <taxon>Arundinoideae</taxon>
        <taxon>Arundineae</taxon>
        <taxon>Arundo</taxon>
    </lineage>
</organism>
<protein>
    <submittedName>
        <fullName evidence="1">Uncharacterized protein</fullName>
    </submittedName>
</protein>
<dbReference type="AlphaFoldDB" id="A0A0A9HNT0"/>
<reference evidence="1" key="1">
    <citation type="submission" date="2014-09" db="EMBL/GenBank/DDBJ databases">
        <authorList>
            <person name="Magalhaes I.L.F."/>
            <person name="Oliveira U."/>
            <person name="Santos F.R."/>
            <person name="Vidigal T.H.D.A."/>
            <person name="Brescovit A.D."/>
            <person name="Santos A.J."/>
        </authorList>
    </citation>
    <scope>NUCLEOTIDE SEQUENCE</scope>
    <source>
        <tissue evidence="1">Shoot tissue taken approximately 20 cm above the soil surface</tissue>
    </source>
</reference>
<proteinExistence type="predicted"/>
<dbReference type="EMBL" id="GBRH01161360">
    <property type="protein sequence ID" value="JAE36536.1"/>
    <property type="molecule type" value="Transcribed_RNA"/>
</dbReference>
<accession>A0A0A9HNT0</accession>
<reference evidence="1" key="2">
    <citation type="journal article" date="2015" name="Data Brief">
        <title>Shoot transcriptome of the giant reed, Arundo donax.</title>
        <authorList>
            <person name="Barrero R.A."/>
            <person name="Guerrero F.D."/>
            <person name="Moolhuijzen P."/>
            <person name="Goolsby J.A."/>
            <person name="Tidwell J."/>
            <person name="Bellgard S.E."/>
            <person name="Bellgard M.I."/>
        </authorList>
    </citation>
    <scope>NUCLEOTIDE SEQUENCE</scope>
    <source>
        <tissue evidence="1">Shoot tissue taken approximately 20 cm above the soil surface</tissue>
    </source>
</reference>
<evidence type="ECO:0000313" key="1">
    <source>
        <dbReference type="EMBL" id="JAE36536.1"/>
    </source>
</evidence>
<name>A0A0A9HNT0_ARUDO</name>
<sequence length="43" mass="5077">MIKQAYDGFERFTKESHNPDSVSLTNAQRYWCENLANRNKLIS</sequence>